<proteinExistence type="predicted"/>
<protein>
    <submittedName>
        <fullName evidence="2">(apollo) hypothetical protein</fullName>
    </submittedName>
</protein>
<accession>A0A8S3WQ03</accession>
<dbReference type="EMBL" id="CAJQZP010000585">
    <property type="protein sequence ID" value="CAG4970262.1"/>
    <property type="molecule type" value="Genomic_DNA"/>
</dbReference>
<evidence type="ECO:0000313" key="3">
    <source>
        <dbReference type="Proteomes" id="UP000691718"/>
    </source>
</evidence>
<evidence type="ECO:0000313" key="2">
    <source>
        <dbReference type="EMBL" id="CAG4970262.1"/>
    </source>
</evidence>
<organism evidence="2 3">
    <name type="scientific">Parnassius apollo</name>
    <name type="common">Apollo butterfly</name>
    <name type="synonym">Papilio apollo</name>
    <dbReference type="NCBI Taxonomy" id="110799"/>
    <lineage>
        <taxon>Eukaryota</taxon>
        <taxon>Metazoa</taxon>
        <taxon>Ecdysozoa</taxon>
        <taxon>Arthropoda</taxon>
        <taxon>Hexapoda</taxon>
        <taxon>Insecta</taxon>
        <taxon>Pterygota</taxon>
        <taxon>Neoptera</taxon>
        <taxon>Endopterygota</taxon>
        <taxon>Lepidoptera</taxon>
        <taxon>Glossata</taxon>
        <taxon>Ditrysia</taxon>
        <taxon>Papilionoidea</taxon>
        <taxon>Papilionidae</taxon>
        <taxon>Parnassiinae</taxon>
        <taxon>Parnassini</taxon>
        <taxon>Parnassius</taxon>
        <taxon>Parnassius</taxon>
    </lineage>
</organism>
<name>A0A8S3WQ03_PARAO</name>
<comment type="caution">
    <text evidence="2">The sequence shown here is derived from an EMBL/GenBank/DDBJ whole genome shotgun (WGS) entry which is preliminary data.</text>
</comment>
<feature type="region of interest" description="Disordered" evidence="1">
    <location>
        <begin position="19"/>
        <end position="39"/>
    </location>
</feature>
<dbReference type="Proteomes" id="UP000691718">
    <property type="component" value="Unassembled WGS sequence"/>
</dbReference>
<dbReference type="AlphaFoldDB" id="A0A8S3WQ03"/>
<keyword evidence="3" id="KW-1185">Reference proteome</keyword>
<reference evidence="2" key="1">
    <citation type="submission" date="2021-04" db="EMBL/GenBank/DDBJ databases">
        <authorList>
            <person name="Tunstrom K."/>
        </authorList>
    </citation>
    <scope>NUCLEOTIDE SEQUENCE</scope>
</reference>
<evidence type="ECO:0000256" key="1">
    <source>
        <dbReference type="SAM" id="MobiDB-lite"/>
    </source>
</evidence>
<sequence>MPIDDNSPTTMFTVKLQSATHSTTDVDSELPINSDRFDNTIPATFNAESEKDYDINMESEQPELTRNVNWNKDSIPG</sequence>
<gene>
    <name evidence="2" type="ORF">PAPOLLO_LOCUS8259</name>
</gene>